<dbReference type="EC" id="2.3.2.36" evidence="17"/>
<accession>A0A182X452</accession>
<dbReference type="InterPro" id="IPR006845">
    <property type="entry name" value="Pex_N"/>
</dbReference>
<dbReference type="GO" id="GO:0061630">
    <property type="term" value="F:ubiquitin protein ligase activity"/>
    <property type="evidence" value="ECO:0007669"/>
    <property type="project" value="UniProtKB-EC"/>
</dbReference>
<keyword evidence="14" id="KW-0576">Peroxisome</keyword>
<comment type="pathway">
    <text evidence="2">Protein modification; protein ubiquitination.</text>
</comment>
<evidence type="ECO:0000256" key="13">
    <source>
        <dbReference type="ARBA" id="ARBA00023136"/>
    </source>
</evidence>
<evidence type="ECO:0000256" key="11">
    <source>
        <dbReference type="ARBA" id="ARBA00022927"/>
    </source>
</evidence>
<dbReference type="Proteomes" id="UP000076407">
    <property type="component" value="Unassembled WGS sequence"/>
</dbReference>
<evidence type="ECO:0000259" key="20">
    <source>
        <dbReference type="PROSITE" id="PS50089"/>
    </source>
</evidence>
<evidence type="ECO:0000256" key="10">
    <source>
        <dbReference type="ARBA" id="ARBA00022833"/>
    </source>
</evidence>
<organism evidence="21 22">
    <name type="scientific">Anopheles quadriannulatus</name>
    <name type="common">Mosquito</name>
    <dbReference type="NCBI Taxonomy" id="34691"/>
    <lineage>
        <taxon>Eukaryota</taxon>
        <taxon>Metazoa</taxon>
        <taxon>Ecdysozoa</taxon>
        <taxon>Arthropoda</taxon>
        <taxon>Hexapoda</taxon>
        <taxon>Insecta</taxon>
        <taxon>Pterygota</taxon>
        <taxon>Neoptera</taxon>
        <taxon>Endopterygota</taxon>
        <taxon>Diptera</taxon>
        <taxon>Nematocera</taxon>
        <taxon>Culicoidea</taxon>
        <taxon>Culicidae</taxon>
        <taxon>Anophelinae</taxon>
        <taxon>Anopheles</taxon>
    </lineage>
</organism>
<comment type="subcellular location">
    <subcellularLocation>
        <location evidence="1">Peroxisome membrane</location>
        <topology evidence="1">Multi-pass membrane protein</topology>
    </subcellularLocation>
</comment>
<evidence type="ECO:0000256" key="12">
    <source>
        <dbReference type="ARBA" id="ARBA00022989"/>
    </source>
</evidence>
<dbReference type="AlphaFoldDB" id="A0A182X452"/>
<comment type="catalytic activity">
    <reaction evidence="16">
        <text>[E2 ubiquitin-conjugating enzyme]-S-ubiquitinyl-L-cysteine + [acceptor protein]-L-cysteine = [E2 ubiquitin-conjugating enzyme]-L-cysteine + [acceptor protein]-S-ubiquitinyl-L-cysteine.</text>
        <dbReference type="EC" id="2.3.2.36"/>
    </reaction>
</comment>
<keyword evidence="5" id="KW-0808">Transferase</keyword>
<evidence type="ECO:0000256" key="8">
    <source>
        <dbReference type="ARBA" id="ARBA00022771"/>
    </source>
</evidence>
<evidence type="ECO:0000256" key="14">
    <source>
        <dbReference type="ARBA" id="ARBA00023140"/>
    </source>
</evidence>
<evidence type="ECO:0000313" key="21">
    <source>
        <dbReference type="EnsemblMetazoa" id="AQUA004579-PA"/>
    </source>
</evidence>
<keyword evidence="22" id="KW-1185">Reference proteome</keyword>
<evidence type="ECO:0000313" key="22">
    <source>
        <dbReference type="Proteomes" id="UP000076407"/>
    </source>
</evidence>
<evidence type="ECO:0000256" key="7">
    <source>
        <dbReference type="ARBA" id="ARBA00022723"/>
    </source>
</evidence>
<dbReference type="SUPFAM" id="SSF57850">
    <property type="entry name" value="RING/U-box"/>
    <property type="match status" value="1"/>
</dbReference>
<evidence type="ECO:0000256" key="17">
    <source>
        <dbReference type="ARBA" id="ARBA00034523"/>
    </source>
</evidence>
<dbReference type="VEuPathDB" id="VectorBase:AQUA004579"/>
<feature type="domain" description="RING-type" evidence="20">
    <location>
        <begin position="265"/>
        <end position="305"/>
    </location>
</feature>
<dbReference type="PROSITE" id="PS00518">
    <property type="entry name" value="ZF_RING_1"/>
    <property type="match status" value="1"/>
</dbReference>
<feature type="transmembrane region" description="Helical" evidence="19">
    <location>
        <begin position="215"/>
        <end position="236"/>
    </location>
</feature>
<evidence type="ECO:0000256" key="6">
    <source>
        <dbReference type="ARBA" id="ARBA00022692"/>
    </source>
</evidence>
<keyword evidence="4" id="KW-0813">Transport</keyword>
<evidence type="ECO:0000256" key="5">
    <source>
        <dbReference type="ARBA" id="ARBA00022679"/>
    </source>
</evidence>
<evidence type="ECO:0000256" key="3">
    <source>
        <dbReference type="ARBA" id="ARBA00008704"/>
    </source>
</evidence>
<dbReference type="GO" id="GO:0008270">
    <property type="term" value="F:zinc ion binding"/>
    <property type="evidence" value="ECO:0007669"/>
    <property type="project" value="UniProtKB-KW"/>
</dbReference>
<dbReference type="InterPro" id="IPR017907">
    <property type="entry name" value="Znf_RING_CS"/>
</dbReference>
<keyword evidence="12 19" id="KW-1133">Transmembrane helix</keyword>
<dbReference type="InterPro" id="IPR013083">
    <property type="entry name" value="Znf_RING/FYVE/PHD"/>
</dbReference>
<evidence type="ECO:0000256" key="15">
    <source>
        <dbReference type="ARBA" id="ARBA00032511"/>
    </source>
</evidence>
<dbReference type="Gene3D" id="3.30.40.10">
    <property type="entry name" value="Zinc/RING finger domain, C3HC4 (zinc finger)"/>
    <property type="match status" value="1"/>
</dbReference>
<dbReference type="EnsemblMetazoa" id="AQUA004579-RA">
    <property type="protein sequence ID" value="AQUA004579-PA"/>
    <property type="gene ID" value="AQUA004579"/>
</dbReference>
<comment type="similarity">
    <text evidence="3">Belongs to the pex2/pex10/pex12 family.</text>
</comment>
<reference evidence="21" key="1">
    <citation type="submission" date="2020-05" db="UniProtKB">
        <authorList>
            <consortium name="EnsemblMetazoa"/>
        </authorList>
    </citation>
    <scope>IDENTIFICATION</scope>
    <source>
        <strain evidence="21">SANGQUA</strain>
    </source>
</reference>
<evidence type="ECO:0000256" key="2">
    <source>
        <dbReference type="ARBA" id="ARBA00004906"/>
    </source>
</evidence>
<proteinExistence type="inferred from homology"/>
<keyword evidence="9" id="KW-0833">Ubl conjugation pathway</keyword>
<dbReference type="InterPro" id="IPR001841">
    <property type="entry name" value="Znf_RING"/>
</dbReference>
<name>A0A182X452_ANOQN</name>
<sequence length="317" mass="36758">MLRYDALHNFDSNQLDLQHKTKTNPFKRQANMGSSNQNTGKIKTNFVPRVNQLDSIQLDNEITNLLRQQIQNILQVLPPGLLSHLQPEINFVLNSALWNFSIRTHYATFGQQMLSIAYEKDQLPSAKLALHYLLTTVLPYAKENAQFRLTNWSRVQKLLQLAENALVLFNLVNFFKFLRSGTRPSLVDCLLRINHRSLDGAKRRTIGYSYMTRELVWAGFLELLGFTIPFVNYHALKRKLRNLLRIEAAPQRQDERVELTADTRCAYCNERVILPHHMGCRHVFCYLCLKGNQLADAGFQCNVCDYRSETFRKVVVL</sequence>
<dbReference type="PROSITE" id="PS50089">
    <property type="entry name" value="ZF_RING_2"/>
    <property type="match status" value="1"/>
</dbReference>
<keyword evidence="8 18" id="KW-0863">Zinc-finger</keyword>
<keyword evidence="10" id="KW-0862">Zinc</keyword>
<dbReference type="InterPro" id="IPR025654">
    <property type="entry name" value="PEX2/10"/>
</dbReference>
<dbReference type="PANTHER" id="PTHR48178">
    <property type="entry name" value="PEROXISOME BIOGENESIS FACTOR 2"/>
    <property type="match status" value="1"/>
</dbReference>
<evidence type="ECO:0000256" key="9">
    <source>
        <dbReference type="ARBA" id="ARBA00022786"/>
    </source>
</evidence>
<dbReference type="Pfam" id="PF04757">
    <property type="entry name" value="Pex2_Pex12"/>
    <property type="match status" value="1"/>
</dbReference>
<evidence type="ECO:0000256" key="1">
    <source>
        <dbReference type="ARBA" id="ARBA00004585"/>
    </source>
</evidence>
<keyword evidence="11" id="KW-0653">Protein transport</keyword>
<keyword evidence="13 19" id="KW-0472">Membrane</keyword>
<dbReference type="GO" id="GO:0005778">
    <property type="term" value="C:peroxisomal membrane"/>
    <property type="evidence" value="ECO:0007669"/>
    <property type="project" value="UniProtKB-SubCell"/>
</dbReference>
<keyword evidence="6 19" id="KW-0812">Transmembrane</keyword>
<dbReference type="PANTHER" id="PTHR48178:SF1">
    <property type="entry name" value="PEROXISOME BIOGENESIS FACTOR 2"/>
    <property type="match status" value="1"/>
</dbReference>
<evidence type="ECO:0000256" key="16">
    <source>
        <dbReference type="ARBA" id="ARBA00034438"/>
    </source>
</evidence>
<evidence type="ECO:0000256" key="4">
    <source>
        <dbReference type="ARBA" id="ARBA00022448"/>
    </source>
</evidence>
<protein>
    <recommendedName>
        <fullName evidence="17">RING-type E3 ubiquitin transferase (cysteine targeting)</fullName>
        <ecNumber evidence="17">2.3.2.36</ecNumber>
    </recommendedName>
    <alternativeName>
        <fullName evidence="15">Peroxin-2</fullName>
    </alternativeName>
</protein>
<dbReference type="GO" id="GO:0016558">
    <property type="term" value="P:protein import into peroxisome matrix"/>
    <property type="evidence" value="ECO:0007669"/>
    <property type="project" value="InterPro"/>
</dbReference>
<dbReference type="STRING" id="34691.A0A182X452"/>
<keyword evidence="7" id="KW-0479">Metal-binding</keyword>
<evidence type="ECO:0000256" key="19">
    <source>
        <dbReference type="SAM" id="Phobius"/>
    </source>
</evidence>
<evidence type="ECO:0000256" key="18">
    <source>
        <dbReference type="PROSITE-ProRule" id="PRU00175"/>
    </source>
</evidence>